<evidence type="ECO:0000313" key="2">
    <source>
        <dbReference type="EMBL" id="AOZ68408.1"/>
    </source>
</evidence>
<dbReference type="AlphaFoldDB" id="A0A1D9M9C0"/>
<feature type="region of interest" description="Disordered" evidence="1">
    <location>
        <begin position="24"/>
        <end position="61"/>
    </location>
</feature>
<dbReference type="EMBL" id="CP017781">
    <property type="protein sequence ID" value="AOZ68408.1"/>
    <property type="molecule type" value="Genomic_DNA"/>
</dbReference>
<sequence>MFSLFLALTFAVVLMTWAELSAPDRPARRAAAPAPGPTPAPEMTAVPAWPGASAPPPAPIDETEALIARLTAALAAAPEAPAEDLPRVGDFAPGDRIELELPAGVPAPRAIRFAPSPCGRDSIALFDETAELVIENTRPETLTPAIFEFRSLQAA</sequence>
<proteinExistence type="predicted"/>
<keyword evidence="3" id="KW-1185">Reference proteome</keyword>
<dbReference type="Proteomes" id="UP000176562">
    <property type="component" value="Chromosome"/>
</dbReference>
<dbReference type="KEGG" id="rhp:LPB142_03000"/>
<evidence type="ECO:0000313" key="3">
    <source>
        <dbReference type="Proteomes" id="UP000176562"/>
    </source>
</evidence>
<accession>A0A1D9M9C0</accession>
<name>A0A1D9M9C0_9RHOB</name>
<reference evidence="2 3" key="1">
    <citation type="submission" date="2016-10" db="EMBL/GenBank/DDBJ databases">
        <title>Rhodobacter sp. LPB0142, isolated from sea water.</title>
        <authorList>
            <person name="Kim E."/>
            <person name="Yi H."/>
        </authorList>
    </citation>
    <scope>NUCLEOTIDE SEQUENCE [LARGE SCALE GENOMIC DNA]</scope>
    <source>
        <strain evidence="2 3">LPB0142</strain>
    </source>
</reference>
<protein>
    <submittedName>
        <fullName evidence="2">Uncharacterized protein</fullName>
    </submittedName>
</protein>
<gene>
    <name evidence="2" type="ORF">LPB142_03000</name>
</gene>
<organism evidence="2 3">
    <name type="scientific">Rhodobacter xanthinilyticus</name>
    <dbReference type="NCBI Taxonomy" id="1850250"/>
    <lineage>
        <taxon>Bacteria</taxon>
        <taxon>Pseudomonadati</taxon>
        <taxon>Pseudomonadota</taxon>
        <taxon>Alphaproteobacteria</taxon>
        <taxon>Rhodobacterales</taxon>
        <taxon>Rhodobacter group</taxon>
        <taxon>Rhodobacter</taxon>
    </lineage>
</organism>
<evidence type="ECO:0000256" key="1">
    <source>
        <dbReference type="SAM" id="MobiDB-lite"/>
    </source>
</evidence>